<feature type="compositionally biased region" description="Polar residues" evidence="2">
    <location>
        <begin position="461"/>
        <end position="472"/>
    </location>
</feature>
<reference evidence="5" key="1">
    <citation type="journal article" date="2013" name="Genome Biol.">
        <title>Draft genome of the mountain pine beetle, Dendroctonus ponderosae Hopkins, a major forest pest.</title>
        <authorList>
            <person name="Keeling C.I."/>
            <person name="Yuen M.M."/>
            <person name="Liao N.Y."/>
            <person name="Docking T.R."/>
            <person name="Chan S.K."/>
            <person name="Taylor G.A."/>
            <person name="Palmquist D.L."/>
            <person name="Jackman S.D."/>
            <person name="Nguyen A."/>
            <person name="Li M."/>
            <person name="Henderson H."/>
            <person name="Janes J.K."/>
            <person name="Zhao Y."/>
            <person name="Pandoh P."/>
            <person name="Moore R."/>
            <person name="Sperling F.A."/>
            <person name="Huber D.P."/>
            <person name="Birol I."/>
            <person name="Jones S.J."/>
            <person name="Bohlmann J."/>
        </authorList>
    </citation>
    <scope>NUCLEOTIDE SEQUENCE</scope>
</reference>
<organism evidence="4 5">
    <name type="scientific">Dendroctonus ponderosae</name>
    <name type="common">Mountain pine beetle</name>
    <dbReference type="NCBI Taxonomy" id="77166"/>
    <lineage>
        <taxon>Eukaryota</taxon>
        <taxon>Metazoa</taxon>
        <taxon>Ecdysozoa</taxon>
        <taxon>Arthropoda</taxon>
        <taxon>Hexapoda</taxon>
        <taxon>Insecta</taxon>
        <taxon>Pterygota</taxon>
        <taxon>Neoptera</taxon>
        <taxon>Endopterygota</taxon>
        <taxon>Coleoptera</taxon>
        <taxon>Polyphaga</taxon>
        <taxon>Cucujiformia</taxon>
        <taxon>Curculionidae</taxon>
        <taxon>Scolytinae</taxon>
        <taxon>Dendroctonus</taxon>
    </lineage>
</organism>
<reference evidence="4" key="2">
    <citation type="submission" date="2024-08" db="UniProtKB">
        <authorList>
            <consortium name="EnsemblMetazoa"/>
        </authorList>
    </citation>
    <scope>IDENTIFICATION</scope>
</reference>
<accession>A0AAR5PEZ2</accession>
<feature type="compositionally biased region" description="Basic and acidic residues" evidence="2">
    <location>
        <begin position="203"/>
        <end position="213"/>
    </location>
</feature>
<dbReference type="KEGG" id="dpa:109537141"/>
<feature type="compositionally biased region" description="Polar residues" evidence="2">
    <location>
        <begin position="370"/>
        <end position="379"/>
    </location>
</feature>
<name>A0AAR5PEZ2_DENPD</name>
<feature type="domain" description="G-patch" evidence="3">
    <location>
        <begin position="26"/>
        <end position="72"/>
    </location>
</feature>
<dbReference type="EnsemblMetazoa" id="XM_019903742.1">
    <property type="protein sequence ID" value="XP_019759301.1"/>
    <property type="gene ID" value="LOC109537141"/>
</dbReference>
<evidence type="ECO:0000256" key="2">
    <source>
        <dbReference type="SAM" id="MobiDB-lite"/>
    </source>
</evidence>
<dbReference type="InterPro" id="IPR050656">
    <property type="entry name" value="PINX1"/>
</dbReference>
<feature type="compositionally biased region" description="Basic and acidic residues" evidence="2">
    <location>
        <begin position="288"/>
        <end position="306"/>
    </location>
</feature>
<dbReference type="AlphaFoldDB" id="A0AAR5PEZ2"/>
<evidence type="ECO:0000259" key="3">
    <source>
        <dbReference type="PROSITE" id="PS50174"/>
    </source>
</evidence>
<sequence length="829" mass="93541">MSMLAERRRKQKWSLNPRGKFWAEDSNKFGQKLMEKMGWSSGKGLGAKENGMTEHIKVSYKNDSQGVGYKETDEQWTETQEDFKAVLEALAGENQTTDELKLSSLEQKSEGSKVRVHYKKFTRGKDLSRRTEKDLACIFGKKNLKGTKKSEDVAPKSGGVEDKEDNKQFSNAGLMSDYFKKKLPSFGKVNGYLIGNNGVLKKADDDEQYEKRPAFASSNEQYEEESECEIKPHFGFGFQQTTNENSRCETASFVSSKTSSLKASFVSYISESSKDDDDSIKKKKKNKRALDDSTNIKDTPTKKTKLEPQSSENSVVTKKQKSKKIKDDSGIANPAFDPMYSSVKVEKHVLESIEESTLNDTIAEISETLEVQAQINNEVTPIKLKSDPEKKKKKKKASNLEESPDMQTSVTECEEMETPKRKTRTTVEDIATPEDANSERTEKKKKPKKDSSEENGDRIDVSNQNLETSYSETEVKSRKKDKVKSEFVDALGSQQSASEDNTSKKKKTKKNKDGLDNPLFSIGVENETSVTEEQSAYEIKLKPKKKDKSKENVGVENPTFSCNDSVNSQDLPNEEFEIQRKKKSKKKKRKDTEENKGLDNPALNLEASIDDCCDLMLNVVSTPIQPTESKHASEDLSIQRVRKVERRKSVRFSDVTRERIIPSKEEMQAEGLDCSRDIVEFQGKLNDSSDLTYLDTFVPKKKSKKKAKGLENGAFDQYACNIEETIDSMNENLNNYQAEIENDMNEAKMKSLEIEDIMIGQVGNPDGTDEKLADGTVKLKFKNASFKKRAKFMDSLTGPKKSYTHLIKGDIVVGFKESNLHEIKGYGTV</sequence>
<feature type="compositionally biased region" description="Polar residues" evidence="2">
    <location>
        <begin position="307"/>
        <end position="317"/>
    </location>
</feature>
<dbReference type="PANTHER" id="PTHR23149">
    <property type="entry name" value="G PATCH DOMAIN CONTAINING PROTEIN"/>
    <property type="match status" value="1"/>
</dbReference>
<dbReference type="SMART" id="SM00443">
    <property type="entry name" value="G_patch"/>
    <property type="match status" value="1"/>
</dbReference>
<evidence type="ECO:0000256" key="1">
    <source>
        <dbReference type="SAM" id="Coils"/>
    </source>
</evidence>
<dbReference type="GeneID" id="109537141"/>
<dbReference type="Pfam" id="PF01585">
    <property type="entry name" value="G-patch"/>
    <property type="match status" value="1"/>
</dbReference>
<dbReference type="GO" id="GO:0005730">
    <property type="term" value="C:nucleolus"/>
    <property type="evidence" value="ECO:0007669"/>
    <property type="project" value="TreeGrafter"/>
</dbReference>
<keyword evidence="1" id="KW-0175">Coiled coil</keyword>
<protein>
    <recommendedName>
        <fullName evidence="3">G-patch domain-containing protein</fullName>
    </recommendedName>
</protein>
<evidence type="ECO:0000313" key="5">
    <source>
        <dbReference type="Proteomes" id="UP000019118"/>
    </source>
</evidence>
<feature type="region of interest" description="Disordered" evidence="2">
    <location>
        <begin position="147"/>
        <end position="166"/>
    </location>
</feature>
<feature type="compositionally biased region" description="Basic residues" evidence="2">
    <location>
        <begin position="580"/>
        <end position="589"/>
    </location>
</feature>
<feature type="region of interest" description="Disordered" evidence="2">
    <location>
        <begin position="270"/>
        <end position="337"/>
    </location>
</feature>
<dbReference type="GO" id="GO:0010521">
    <property type="term" value="F:telomerase inhibitor activity"/>
    <property type="evidence" value="ECO:0007669"/>
    <property type="project" value="TreeGrafter"/>
</dbReference>
<feature type="region of interest" description="Disordered" evidence="2">
    <location>
        <begin position="203"/>
        <end position="223"/>
    </location>
</feature>
<feature type="compositionally biased region" description="Basic and acidic residues" evidence="2">
    <location>
        <begin position="449"/>
        <end position="460"/>
    </location>
</feature>
<proteinExistence type="predicted"/>
<keyword evidence="5" id="KW-1185">Reference proteome</keyword>
<dbReference type="PANTHER" id="PTHR23149:SF27">
    <property type="entry name" value="PIN2_TERF1-INTERACTING TELOMERASE INHIBITOR 1"/>
    <property type="match status" value="1"/>
</dbReference>
<dbReference type="PROSITE" id="PS50174">
    <property type="entry name" value="G_PATCH"/>
    <property type="match status" value="1"/>
</dbReference>
<dbReference type="InterPro" id="IPR000467">
    <property type="entry name" value="G_patch_dom"/>
</dbReference>
<feature type="compositionally biased region" description="Polar residues" evidence="2">
    <location>
        <begin position="558"/>
        <end position="571"/>
    </location>
</feature>
<feature type="region of interest" description="Disordered" evidence="2">
    <location>
        <begin position="370"/>
        <end position="599"/>
    </location>
</feature>
<evidence type="ECO:0000313" key="4">
    <source>
        <dbReference type="EnsemblMetazoa" id="XP_019759301.1"/>
    </source>
</evidence>
<feature type="coiled-coil region" evidence="1">
    <location>
        <begin position="726"/>
        <end position="753"/>
    </location>
</feature>
<feature type="compositionally biased region" description="Basic and acidic residues" evidence="2">
    <location>
        <begin position="148"/>
        <end position="166"/>
    </location>
</feature>
<dbReference type="GO" id="GO:0003676">
    <property type="term" value="F:nucleic acid binding"/>
    <property type="evidence" value="ECO:0007669"/>
    <property type="project" value="InterPro"/>
</dbReference>
<dbReference type="Proteomes" id="UP000019118">
    <property type="component" value="Unassembled WGS sequence"/>
</dbReference>